<dbReference type="HOGENOM" id="CLU_1711158_0_0_6"/>
<gene>
    <name evidence="1" type="ORF">MBSD_0931</name>
    <name evidence="2" type="ORF">MBSD_n1206</name>
</gene>
<protein>
    <submittedName>
        <fullName evidence="2">Uncharacterized protein</fullName>
    </submittedName>
</protein>
<dbReference type="EMBL" id="DF952378">
    <property type="protein sequence ID" value="GAN44406.1"/>
    <property type="molecule type" value="Genomic_DNA"/>
</dbReference>
<proteinExistence type="predicted"/>
<reference evidence="2" key="2">
    <citation type="submission" date="2015-08" db="EMBL/GenBank/DDBJ databases">
        <title>Complete DNA Sequence of Pseudomonas syringae pv. actinidiae, the Causal Agent of Kiwifruit Canker Disease.</title>
        <authorList>
            <person name="Rikkerink E.H.A."/>
            <person name="Fineran P.C."/>
        </authorList>
    </citation>
    <scope>NUCLEOTIDE SEQUENCE</scope>
    <source>
        <strain evidence="2">SkMP5</strain>
    </source>
</reference>
<evidence type="ECO:0000313" key="1">
    <source>
        <dbReference type="EMBL" id="GAN44406.1"/>
    </source>
</evidence>
<keyword evidence="3" id="KW-1185">Reference proteome</keyword>
<dbReference type="Proteomes" id="UP000253740">
    <property type="component" value="Unassembled WGS sequence"/>
</dbReference>
<evidence type="ECO:0000313" key="3">
    <source>
        <dbReference type="Proteomes" id="UP000253740"/>
    </source>
</evidence>
<dbReference type="AlphaFoldDB" id="A0A0K8QLU1"/>
<evidence type="ECO:0000313" key="2">
    <source>
        <dbReference type="EMBL" id="GAP65905.1"/>
    </source>
</evidence>
<reference evidence="1" key="1">
    <citation type="submission" date="2015-03" db="EMBL/GenBank/DDBJ databases">
        <title>Draft genome sequence of Mizugakiibacter sediminis skMP5.</title>
        <authorList>
            <person name="Watanabe T."/>
            <person name="Kojima H."/>
            <person name="Fukui M."/>
        </authorList>
    </citation>
    <scope>NUCLEOTIDE SEQUENCE</scope>
    <source>
        <strain evidence="1">SkMP5</strain>
    </source>
</reference>
<sequence length="153" mass="16585">MQPHAVAPEHLNRVRNVANDVASGLRNAPKIEVLASPDELPPGLRERVRSDPAEAGMPDGMFVPGRNTVYLFAGAIPDARRAAWVVMHEVAGHYGLRGLLGNELAPSLRRASRNDTVAQLAEAIERDRGEPDMDPLRATEEALAALRNSKPSQ</sequence>
<organism evidence="2">
    <name type="scientific">Mizugakiibacter sediminis</name>
    <dbReference type="NCBI Taxonomy" id="1475481"/>
    <lineage>
        <taxon>Bacteria</taxon>
        <taxon>Pseudomonadati</taxon>
        <taxon>Pseudomonadota</taxon>
        <taxon>Gammaproteobacteria</taxon>
        <taxon>Lysobacterales</taxon>
        <taxon>Rhodanobacteraceae</taxon>
        <taxon>Mizugakiibacter</taxon>
    </lineage>
</organism>
<dbReference type="OrthoDB" id="9041348at2"/>
<name>A0A0K8QLU1_9GAMM</name>
<accession>A0A0K8QLU1</accession>
<dbReference type="EMBL" id="DF970177">
    <property type="protein sequence ID" value="GAP65905.1"/>
    <property type="molecule type" value="Genomic_DNA"/>
</dbReference>